<dbReference type="Proteomes" id="UP000332933">
    <property type="component" value="Unassembled WGS sequence"/>
</dbReference>
<dbReference type="SUPFAM" id="SSF48452">
    <property type="entry name" value="TPR-like"/>
    <property type="match status" value="2"/>
</dbReference>
<evidence type="ECO:0000313" key="3">
    <source>
        <dbReference type="Proteomes" id="UP000332933"/>
    </source>
</evidence>
<reference evidence="1" key="2">
    <citation type="submission" date="2019-06" db="EMBL/GenBank/DDBJ databases">
        <title>Genomics analysis of Aphanomyces spp. identifies a new class of oomycete effector associated with host adaptation.</title>
        <authorList>
            <person name="Gaulin E."/>
        </authorList>
    </citation>
    <scope>NUCLEOTIDE SEQUENCE</scope>
    <source>
        <strain evidence="1">CBS 578.67</strain>
    </source>
</reference>
<dbReference type="PANTHER" id="PTHR46082">
    <property type="entry name" value="ATP/GTP-BINDING PROTEIN-RELATED"/>
    <property type="match status" value="1"/>
</dbReference>
<dbReference type="Pfam" id="PF13424">
    <property type="entry name" value="TPR_12"/>
    <property type="match status" value="1"/>
</dbReference>
<dbReference type="EMBL" id="CAADRA010000048">
    <property type="protein sequence ID" value="VFT78007.1"/>
    <property type="molecule type" value="Genomic_DNA"/>
</dbReference>
<dbReference type="EMBL" id="VJMH01000048">
    <property type="protein sequence ID" value="KAF0719784.1"/>
    <property type="molecule type" value="Genomic_DNA"/>
</dbReference>
<dbReference type="OrthoDB" id="626167at2759"/>
<sequence>MAVQTAGPPPPVLGLTLGFFKHFMELHGGRDAFQDITTATMCSSFVKPFTIDHCLSLVEHVFHHHPNGAQYVKPATWFVSHAWSYKFVDVVDALTDFFSDQGLESDNVAVWFCMFNNNQHLINDVVIPFEFWVDSFQSALKAIGNVVMVLSPWNNPATLTRTWCVFEIYVASVINARFEVAMGKAQKQAFLQDVVGNTFMKMVSAMRSEYSSTAVPSDRDKIVDVMQAANVTFADLDRMMFDQLETWMMRTLQTLVDGSRDLAQKARWLYVMSCLAYGKKDFVNAKRYVDDALQIYRHELHDQVEGTWKALGRAGAIGFVTKQPRETWEPMMQEALTGSIGALGRHHPSTLETMYGLGYMQIMAGAFDDGLPLVQTCYEHCQYEGLKLVAKATLGQCWLLQHKLHEAEECLVECWEWSSRLDGRDHLTTQMNASYLMMAYFKQGKFKDATRMNQEGYASRSRTFGPDHQETWTALSNMGYLQLLMGKIDGAKQIFEACMAAATRLGQTATRQLNCQLKFGQLYVCVGHHDLARLYLQHAYDGLKDIYSAPHTFTRTALYWSCFLLYHAHVSMAEMDQIQEKLQDADCFHDTWTLFPCHGCFQPLQGTYYACPQCPKFAYRFCRSCVAQSKPASVCNHGTSLEGMKPPARYIQEKRLALLAQDDDLTEFNTHCQVYCAYCSAYQVPVDEQIIQGIRCVDVLEFAPANLVSTISIPYFGCDWDRNELW</sequence>
<reference evidence="2 3" key="1">
    <citation type="submission" date="2019-03" db="EMBL/GenBank/DDBJ databases">
        <authorList>
            <person name="Gaulin E."/>
            <person name="Dumas B."/>
        </authorList>
    </citation>
    <scope>NUCLEOTIDE SEQUENCE [LARGE SCALE GENOMIC DNA]</scope>
    <source>
        <strain evidence="2">CBS 568.67</strain>
    </source>
</reference>
<dbReference type="Gene3D" id="1.25.40.10">
    <property type="entry name" value="Tetratricopeptide repeat domain"/>
    <property type="match status" value="2"/>
</dbReference>
<dbReference type="AlphaFoldDB" id="A0A485K4N7"/>
<dbReference type="PANTHER" id="PTHR46082:SF6">
    <property type="entry name" value="AAA+ ATPASE DOMAIN-CONTAINING PROTEIN-RELATED"/>
    <property type="match status" value="1"/>
</dbReference>
<keyword evidence="3" id="KW-1185">Reference proteome</keyword>
<proteinExistence type="predicted"/>
<name>A0A485K4N7_9STRA</name>
<accession>A0A485K4N7</accession>
<dbReference type="InterPro" id="IPR053137">
    <property type="entry name" value="NLR-like"/>
</dbReference>
<protein>
    <submittedName>
        <fullName evidence="2">Aste57867_783 protein</fullName>
    </submittedName>
</protein>
<organism evidence="2 3">
    <name type="scientific">Aphanomyces stellatus</name>
    <dbReference type="NCBI Taxonomy" id="120398"/>
    <lineage>
        <taxon>Eukaryota</taxon>
        <taxon>Sar</taxon>
        <taxon>Stramenopiles</taxon>
        <taxon>Oomycota</taxon>
        <taxon>Saprolegniomycetes</taxon>
        <taxon>Saprolegniales</taxon>
        <taxon>Verrucalvaceae</taxon>
        <taxon>Aphanomyces</taxon>
    </lineage>
</organism>
<gene>
    <name evidence="2" type="primary">Aste57867_783</name>
    <name evidence="1" type="ORF">As57867_000782</name>
    <name evidence="2" type="ORF">ASTE57867_783</name>
</gene>
<evidence type="ECO:0000313" key="2">
    <source>
        <dbReference type="EMBL" id="VFT78007.1"/>
    </source>
</evidence>
<dbReference type="InterPro" id="IPR011990">
    <property type="entry name" value="TPR-like_helical_dom_sf"/>
</dbReference>
<evidence type="ECO:0000313" key="1">
    <source>
        <dbReference type="EMBL" id="KAF0719784.1"/>
    </source>
</evidence>